<evidence type="ECO:0000313" key="1">
    <source>
        <dbReference type="EMBL" id="GAA3882537.1"/>
    </source>
</evidence>
<accession>A0ABP7KQQ5</accession>
<comment type="caution">
    <text evidence="1">The sequence shown here is derived from an EMBL/GenBank/DDBJ whole genome shotgun (WGS) entry which is preliminary data.</text>
</comment>
<name>A0ABP7KQQ5_9MICO</name>
<evidence type="ECO:0000313" key="2">
    <source>
        <dbReference type="Proteomes" id="UP001501803"/>
    </source>
</evidence>
<reference evidence="2" key="1">
    <citation type="journal article" date="2019" name="Int. J. Syst. Evol. Microbiol.">
        <title>The Global Catalogue of Microorganisms (GCM) 10K type strain sequencing project: providing services to taxonomists for standard genome sequencing and annotation.</title>
        <authorList>
            <consortium name="The Broad Institute Genomics Platform"/>
            <consortium name="The Broad Institute Genome Sequencing Center for Infectious Disease"/>
            <person name="Wu L."/>
            <person name="Ma J."/>
        </authorList>
    </citation>
    <scope>NUCLEOTIDE SEQUENCE [LARGE SCALE GENOMIC DNA]</scope>
    <source>
        <strain evidence="2">JCM 17021</strain>
    </source>
</reference>
<dbReference type="EMBL" id="BAABCN010000007">
    <property type="protein sequence ID" value="GAA3882537.1"/>
    <property type="molecule type" value="Genomic_DNA"/>
</dbReference>
<keyword evidence="2" id="KW-1185">Reference proteome</keyword>
<organism evidence="1 2">
    <name type="scientific">Leifsonia kafniensis</name>
    <dbReference type="NCBI Taxonomy" id="475957"/>
    <lineage>
        <taxon>Bacteria</taxon>
        <taxon>Bacillati</taxon>
        <taxon>Actinomycetota</taxon>
        <taxon>Actinomycetes</taxon>
        <taxon>Micrococcales</taxon>
        <taxon>Microbacteriaceae</taxon>
        <taxon>Leifsonia</taxon>
    </lineage>
</organism>
<sequence>MQSFLAAKAVCDAVGWDYNVFSWVDRTYRLNIEWLAGYRHPRNAPPPECETKLLNLYAQPRRICEAAAALPNWNPPLITAWSYHMTWKRTLMTDLRTKLTEQHVFQAAQDA</sequence>
<gene>
    <name evidence="1" type="ORF">GCM10022381_26010</name>
</gene>
<protein>
    <submittedName>
        <fullName evidence="1">Uncharacterized protein</fullName>
    </submittedName>
</protein>
<dbReference type="Proteomes" id="UP001501803">
    <property type="component" value="Unassembled WGS sequence"/>
</dbReference>
<proteinExistence type="predicted"/>